<reference evidence="2" key="1">
    <citation type="submission" date="2016-01" db="EMBL/GenBank/DDBJ databases">
        <authorList>
            <person name="Mitreva M."/>
            <person name="Pepin K.H."/>
            <person name="Mihindukulasuriya K.A."/>
            <person name="Fulton R."/>
            <person name="Fronick C."/>
            <person name="O'Laughlin M."/>
            <person name="Miner T."/>
            <person name="Herter B."/>
            <person name="Rosa B.A."/>
            <person name="Cordes M."/>
            <person name="Tomlinson C."/>
            <person name="Wollam A."/>
            <person name="Palsikar V.B."/>
            <person name="Mardis E.R."/>
            <person name="Wilson R.K."/>
        </authorList>
    </citation>
    <scope>NUCLEOTIDE SEQUENCE [LARGE SCALE GENOMIC DNA]</scope>
    <source>
        <strain evidence="2">GED7749B</strain>
    </source>
</reference>
<dbReference type="PATRIC" id="fig|1398.22.peg.105"/>
<dbReference type="AlphaFoldDB" id="A0A133L313"/>
<organism evidence="1 2">
    <name type="scientific">Heyndrickxia coagulans</name>
    <name type="common">Weizmannia coagulans</name>
    <dbReference type="NCBI Taxonomy" id="1398"/>
    <lineage>
        <taxon>Bacteria</taxon>
        <taxon>Bacillati</taxon>
        <taxon>Bacillota</taxon>
        <taxon>Bacilli</taxon>
        <taxon>Bacillales</taxon>
        <taxon>Bacillaceae</taxon>
        <taxon>Heyndrickxia</taxon>
    </lineage>
</organism>
<dbReference type="EMBL" id="LRPN01000004">
    <property type="protein sequence ID" value="KWZ86361.1"/>
    <property type="molecule type" value="Genomic_DNA"/>
</dbReference>
<accession>A0A133L313</accession>
<protein>
    <submittedName>
        <fullName evidence="1">Uncharacterized protein</fullName>
    </submittedName>
</protein>
<comment type="caution">
    <text evidence="1">The sequence shown here is derived from an EMBL/GenBank/DDBJ whole genome shotgun (WGS) entry which is preliminary data.</text>
</comment>
<gene>
    <name evidence="1" type="ORF">HMPREF3213_00103</name>
</gene>
<evidence type="ECO:0000313" key="2">
    <source>
        <dbReference type="Proteomes" id="UP000070376"/>
    </source>
</evidence>
<dbReference type="Proteomes" id="UP000070376">
    <property type="component" value="Unassembled WGS sequence"/>
</dbReference>
<evidence type="ECO:0000313" key="1">
    <source>
        <dbReference type="EMBL" id="KWZ86361.1"/>
    </source>
</evidence>
<name>A0A133L313_HEYCO</name>
<proteinExistence type="predicted"/>
<sequence>MLRFIIINAYLNTSNVKVQHVLLHQKHSKISNLNTSNVKVQPRRDEIVAQAKRFKYIQC</sequence>